<evidence type="ECO:0008006" key="2">
    <source>
        <dbReference type="Google" id="ProtNLM"/>
    </source>
</evidence>
<proteinExistence type="predicted"/>
<reference evidence="1" key="1">
    <citation type="submission" date="2024-06" db="EMBL/GenBank/DDBJ databases">
        <title>The genome sequences of Kitasatospora sp. strain HUAS MG31.</title>
        <authorList>
            <person name="Mo P."/>
        </authorList>
    </citation>
    <scope>NUCLEOTIDE SEQUENCE</scope>
    <source>
        <strain evidence="1">HUAS MG31</strain>
    </source>
</reference>
<dbReference type="AlphaFoldDB" id="A0AAU8JNG6"/>
<gene>
    <name evidence="1" type="ORF">ABWK59_01945</name>
</gene>
<dbReference type="KEGG" id="kcm:ABWK59_01945"/>
<dbReference type="RefSeq" id="WP_354637484.1">
    <property type="nucleotide sequence ID" value="NZ_CP159872.1"/>
</dbReference>
<dbReference type="EMBL" id="CP159872">
    <property type="protein sequence ID" value="XCM77784.1"/>
    <property type="molecule type" value="Genomic_DNA"/>
</dbReference>
<accession>A0AAU8JNG6</accession>
<protein>
    <recommendedName>
        <fullName evidence="2">HEAT repeat protein</fullName>
    </recommendedName>
</protein>
<sequence length="113" mass="12330">MADVIHRLLLDEKDTAVIQATAEALLARKDTSGLRCVLLALSRAASTDAVDEIGAALDGNPEWMTTEGEDRLLRQLRDLAGDEDLGVRDEAERILAGLRSHEERLRVSSRPGP</sequence>
<evidence type="ECO:0000313" key="1">
    <source>
        <dbReference type="EMBL" id="XCM77784.1"/>
    </source>
</evidence>
<name>A0AAU8JNG6_9ACTN</name>
<organism evidence="1">
    <name type="scientific">Kitasatospora camelliae</name>
    <dbReference type="NCBI Taxonomy" id="3156397"/>
    <lineage>
        <taxon>Bacteria</taxon>
        <taxon>Bacillati</taxon>
        <taxon>Actinomycetota</taxon>
        <taxon>Actinomycetes</taxon>
        <taxon>Kitasatosporales</taxon>
        <taxon>Streptomycetaceae</taxon>
        <taxon>Kitasatospora</taxon>
    </lineage>
</organism>